<sequence length="127" mass="14295">AGCNQVEQELIFIKPKIMYKTCGKFLFVYEKYGQILATSFNMFQFLYVRGKNILGRSLSFKLELQNSWVSGALDNVPLRAEVLMLLPPTTLSPITPQLPPSFSPKAPTRLTITLETHTPSRLPTSAF</sequence>
<gene>
    <name evidence="1" type="ORF">OVA965_LOCUS22924</name>
    <name evidence="2" type="ORF">TMI583_LOCUS23639</name>
</gene>
<name>A0A8S2EL77_9BILA</name>
<evidence type="ECO:0000313" key="3">
    <source>
        <dbReference type="Proteomes" id="UP000677228"/>
    </source>
</evidence>
<feature type="non-terminal residue" evidence="1">
    <location>
        <position position="1"/>
    </location>
</feature>
<organism evidence="1 3">
    <name type="scientific">Didymodactylos carnosus</name>
    <dbReference type="NCBI Taxonomy" id="1234261"/>
    <lineage>
        <taxon>Eukaryota</taxon>
        <taxon>Metazoa</taxon>
        <taxon>Spiralia</taxon>
        <taxon>Gnathifera</taxon>
        <taxon>Rotifera</taxon>
        <taxon>Eurotatoria</taxon>
        <taxon>Bdelloidea</taxon>
        <taxon>Philodinida</taxon>
        <taxon>Philodinidae</taxon>
        <taxon>Didymodactylos</taxon>
    </lineage>
</organism>
<proteinExistence type="predicted"/>
<evidence type="ECO:0000313" key="1">
    <source>
        <dbReference type="EMBL" id="CAF1178156.1"/>
    </source>
</evidence>
<dbReference type="Proteomes" id="UP000677228">
    <property type="component" value="Unassembled WGS sequence"/>
</dbReference>
<reference evidence="1" key="1">
    <citation type="submission" date="2021-02" db="EMBL/GenBank/DDBJ databases">
        <authorList>
            <person name="Nowell W R."/>
        </authorList>
    </citation>
    <scope>NUCLEOTIDE SEQUENCE</scope>
</reference>
<accession>A0A8S2EL77</accession>
<dbReference type="EMBL" id="CAJNOK010013120">
    <property type="protein sequence ID" value="CAF1178156.1"/>
    <property type="molecule type" value="Genomic_DNA"/>
</dbReference>
<evidence type="ECO:0000313" key="2">
    <source>
        <dbReference type="EMBL" id="CAF3989451.1"/>
    </source>
</evidence>
<dbReference type="EMBL" id="CAJOBA010034646">
    <property type="protein sequence ID" value="CAF3989451.1"/>
    <property type="molecule type" value="Genomic_DNA"/>
</dbReference>
<comment type="caution">
    <text evidence="1">The sequence shown here is derived from an EMBL/GenBank/DDBJ whole genome shotgun (WGS) entry which is preliminary data.</text>
</comment>
<dbReference type="AlphaFoldDB" id="A0A8S2EL77"/>
<protein>
    <submittedName>
        <fullName evidence="1">Uncharacterized protein</fullName>
    </submittedName>
</protein>
<dbReference type="Proteomes" id="UP000682733">
    <property type="component" value="Unassembled WGS sequence"/>
</dbReference>